<dbReference type="SUPFAM" id="SSF140869">
    <property type="entry name" value="GUN4-like"/>
    <property type="match status" value="1"/>
</dbReference>
<dbReference type="GO" id="GO:0007165">
    <property type="term" value="P:signal transduction"/>
    <property type="evidence" value="ECO:0007669"/>
    <property type="project" value="InterPro"/>
</dbReference>
<keyword evidence="3" id="KW-1185">Reference proteome</keyword>
<organism evidence="2 3">
    <name type="scientific">Streptomyces clavuligerus</name>
    <dbReference type="NCBI Taxonomy" id="1901"/>
    <lineage>
        <taxon>Bacteria</taxon>
        <taxon>Bacillati</taxon>
        <taxon>Actinomycetota</taxon>
        <taxon>Actinomycetes</taxon>
        <taxon>Kitasatosporales</taxon>
        <taxon>Streptomycetaceae</taxon>
        <taxon>Streptomyces</taxon>
    </lineage>
</organism>
<dbReference type="Pfam" id="PF05419">
    <property type="entry name" value="GUN4"/>
    <property type="match status" value="1"/>
</dbReference>
<evidence type="ECO:0000313" key="3">
    <source>
        <dbReference type="Proteomes" id="UP000002357"/>
    </source>
</evidence>
<dbReference type="SMART" id="SM00255">
    <property type="entry name" value="TIR"/>
    <property type="match status" value="1"/>
</dbReference>
<dbReference type="EMBL" id="CM000914">
    <property type="protein sequence ID" value="EFG04431.2"/>
    <property type="molecule type" value="Genomic_DNA"/>
</dbReference>
<dbReference type="Gene3D" id="3.40.50.10140">
    <property type="entry name" value="Toll/interleukin-1 receptor homology (TIR) domain"/>
    <property type="match status" value="2"/>
</dbReference>
<dbReference type="Proteomes" id="UP000002357">
    <property type="component" value="Plasmid pSCL4"/>
</dbReference>
<accession>B5GMC2</accession>
<dbReference type="InterPro" id="IPR037215">
    <property type="entry name" value="GUN4-like_sf"/>
</dbReference>
<dbReference type="InterPro" id="IPR035897">
    <property type="entry name" value="Toll_tir_struct_dom_sf"/>
</dbReference>
<dbReference type="SUPFAM" id="SSF52200">
    <property type="entry name" value="Toll/Interleukin receptor TIR domain"/>
    <property type="match status" value="2"/>
</dbReference>
<geneLocation type="plasmid" evidence="2 3">
    <name>pSCL4</name>
</geneLocation>
<evidence type="ECO:0000313" key="2">
    <source>
        <dbReference type="EMBL" id="EFG04431.2"/>
    </source>
</evidence>
<gene>
    <name evidence="2" type="ORF">SCLAV_p0944</name>
</gene>
<dbReference type="eggNOG" id="COG4916">
    <property type="taxonomic scope" value="Bacteria"/>
</dbReference>
<dbReference type="GeneID" id="93734042"/>
<dbReference type="KEGG" id="sclf:BB341_28890"/>
<proteinExistence type="predicted"/>
<dbReference type="AlphaFoldDB" id="B5GMC2"/>
<dbReference type="PROSITE" id="PS50104">
    <property type="entry name" value="TIR"/>
    <property type="match status" value="1"/>
</dbReference>
<dbReference type="Pfam" id="PF13676">
    <property type="entry name" value="TIR_2"/>
    <property type="match status" value="2"/>
</dbReference>
<keyword evidence="2" id="KW-0614">Plasmid</keyword>
<dbReference type="OrthoDB" id="4961576at2"/>
<protein>
    <submittedName>
        <fullName evidence="2">Tetratricopeptide TPR_2 repeat protein</fullName>
    </submittedName>
</protein>
<feature type="region of interest" description="Disordered" evidence="1">
    <location>
        <begin position="140"/>
        <end position="168"/>
    </location>
</feature>
<dbReference type="InterPro" id="IPR008629">
    <property type="entry name" value="GUN4-like"/>
</dbReference>
<reference evidence="2 3" key="1">
    <citation type="journal article" date="2010" name="Genome Biol. Evol.">
        <title>The sequence of a 1.8-mb bacterial linear plasmid reveals a rich evolutionary reservoir of secondary metabolic pathways.</title>
        <authorList>
            <person name="Medema M.H."/>
            <person name="Trefzer A."/>
            <person name="Kovalchuk A."/>
            <person name="van den Berg M."/>
            <person name="Mueller U."/>
            <person name="Heijne W."/>
            <person name="Wu L."/>
            <person name="Alam M.T."/>
            <person name="Ronning C.M."/>
            <person name="Nierman W.C."/>
            <person name="Bovenberg R.A.L."/>
            <person name="Breitling R."/>
            <person name="Takano E."/>
        </authorList>
    </citation>
    <scope>NUCLEOTIDE SEQUENCE [LARGE SCALE GENOMIC DNA]</scope>
    <source>
        <strain evidence="3">ATCC 27064 / DSM 738 / JCM 4710 / NBRC 13307 / NCIMB 12785 / NRRL 3585 / VKM Ac-602</strain>
        <plasmid evidence="2">pSCL4</plasmid>
    </source>
</reference>
<dbReference type="RefSeq" id="WP_003952878.1">
    <property type="nucleotide sequence ID" value="NZ_CM000914.1"/>
</dbReference>
<dbReference type="Gene3D" id="1.25.40.620">
    <property type="match status" value="1"/>
</dbReference>
<evidence type="ECO:0000256" key="1">
    <source>
        <dbReference type="SAM" id="MobiDB-lite"/>
    </source>
</evidence>
<name>B5GMC2_STRCL</name>
<sequence>MTEVFVSYAHEDEEWARGLAHELSRHGLRVFFDAWDVLPGDVIVHRTDAAISAAASALVVISPASARSPRALEEYAALATAAAERNLRFIPVLIGEAVLPPFAANRVWRDFRGVDGTAYDDKIAELASVLLDEAAQVGPAGPVRRSGPAGATGPAPENLAAVLPTPPRPVTEPARPSLVVCYVSADAGYALALVDQLRTAGLSVWSADDLRAGDPQFWMVRQQLAFATAVIVLMSPQSQDSDDITRMILEGMLHQRPFFPLLLDGRRNYHLAHTWYVDARDGRLLNPSELDLLRDLEAARGGGVLPDEPPLAFPAPRTRPSVAAVRVPAAVSLKRLDTYLSEGELAHADLHTTAILLEAADRLDEGWFGTRHVRALSAEVLAGVDALWSDHSRGRQGLRAQAELAPVSRARHTDFLALSVACGWRDSVESPVPRRYRRLTERAGHGPRRGFYPTLRNPQDEPFHDWYDRWSATVLATHLHARRGGAVP</sequence>
<dbReference type="InterPro" id="IPR000157">
    <property type="entry name" value="TIR_dom"/>
</dbReference>